<feature type="transmembrane region" description="Helical" evidence="1">
    <location>
        <begin position="52"/>
        <end position="73"/>
    </location>
</feature>
<evidence type="ECO:0000313" key="4">
    <source>
        <dbReference type="Proteomes" id="UP000290289"/>
    </source>
</evidence>
<reference evidence="3 4" key="1">
    <citation type="submission" date="2018-10" db="EMBL/GenBank/DDBJ databases">
        <title>A high-quality apple genome assembly.</title>
        <authorList>
            <person name="Hu J."/>
        </authorList>
    </citation>
    <scope>NUCLEOTIDE SEQUENCE [LARGE SCALE GENOMIC DNA]</scope>
    <source>
        <strain evidence="4">cv. HFTH1</strain>
        <tissue evidence="3">Young leaf</tissue>
    </source>
</reference>
<feature type="transmembrane region" description="Helical" evidence="1">
    <location>
        <begin position="303"/>
        <end position="321"/>
    </location>
</feature>
<dbReference type="InterPro" id="IPR007658">
    <property type="entry name" value="DUF594"/>
</dbReference>
<proteinExistence type="predicted"/>
<keyword evidence="1" id="KW-1133">Transmembrane helix</keyword>
<keyword evidence="1" id="KW-0812">Transmembrane</keyword>
<keyword evidence="4" id="KW-1185">Reference proteome</keyword>
<feature type="transmembrane region" description="Helical" evidence="1">
    <location>
        <begin position="145"/>
        <end position="161"/>
    </location>
</feature>
<feature type="transmembrane region" description="Helical" evidence="1">
    <location>
        <begin position="93"/>
        <end position="112"/>
    </location>
</feature>
<sequence length="711" mass="81974">MDSPTDSPIPSSVMKIWDQWNLRGIIILSLSLQTFLILFAPLRKRTSNKLMLMPIWLAYLLADWAASCAVGLISSRQSDTQNHGDYGDLLAFWAPFLLLHLGGPYTIIAIALEDNALWPRHLLGLLFQAIAALYIFVQSLPRNKLWIPTLLLFLAGIIKYVECTRALYLASVDGLKEVMLRKPEPGWDYAKFMEEYSSKKDANLPIEIHVTEHSIMDKPNAYRLGRDEMDDNVAVVRHAYHFFQIFKALIIGLKLSFYEHKESRAIFLERTSQEALDLVTAELNFMYESFYTKVAVVHSKLGYIFRAISFCAVSVALFFFYKLEKHDFQRFDIVITYTLLYGAIGLDLMAVFILVFSDWTTVAMSNPWRDSVLGTILGAYLNFKRTRCPKKATSCLERTRRFLFRRWSESVSTFNLIDYSLKECTKVRPTVIDLLGLKGLREKMKYVFHKPFTMGLWDFIFEELKYKSILAKDPQASKKLFSARGDWILQDNELCGERNELLPFVDDFNYAQSLLLWHIATDLCDTLDKSNAEDRGCREYKADDHGCREYSKTMPGYMLYLLVMQTTMMSSVAGVAQIELLDTCAEAKSFFSKRKLGPGKHEEACNRFLKVNTEFKPVFVRGRKSKSVWFDACILAKELMKLEEKKWEIISKVWVELLSYTATHCRAHNHAEFLGQGGELVTFVWLLLSHFGIWEQFVVEEELTGKLIVGK</sequence>
<name>A0A498HIF4_MALDO</name>
<accession>A0A498HIF4</accession>
<dbReference type="AlphaFoldDB" id="A0A498HIF4"/>
<evidence type="ECO:0000259" key="2">
    <source>
        <dbReference type="Pfam" id="PF13968"/>
    </source>
</evidence>
<protein>
    <recommendedName>
        <fullName evidence="2">DUF4220 domain-containing protein</fullName>
    </recommendedName>
</protein>
<dbReference type="PANTHER" id="PTHR31325">
    <property type="entry name" value="OS01G0798800 PROTEIN-RELATED"/>
    <property type="match status" value="1"/>
</dbReference>
<evidence type="ECO:0000256" key="1">
    <source>
        <dbReference type="SAM" id="Phobius"/>
    </source>
</evidence>
<dbReference type="Pfam" id="PF04578">
    <property type="entry name" value="DUF594"/>
    <property type="match status" value="1"/>
</dbReference>
<dbReference type="EMBL" id="RDQH01000343">
    <property type="protein sequence ID" value="RXH68901.1"/>
    <property type="molecule type" value="Genomic_DNA"/>
</dbReference>
<comment type="caution">
    <text evidence="3">The sequence shown here is derived from an EMBL/GenBank/DDBJ whole genome shotgun (WGS) entry which is preliminary data.</text>
</comment>
<evidence type="ECO:0000313" key="3">
    <source>
        <dbReference type="EMBL" id="RXH68901.1"/>
    </source>
</evidence>
<keyword evidence="1" id="KW-0472">Membrane</keyword>
<feature type="domain" description="DUF4220" evidence="2">
    <location>
        <begin position="56"/>
        <end position="419"/>
    </location>
</feature>
<organism evidence="3 4">
    <name type="scientific">Malus domestica</name>
    <name type="common">Apple</name>
    <name type="synonym">Pyrus malus</name>
    <dbReference type="NCBI Taxonomy" id="3750"/>
    <lineage>
        <taxon>Eukaryota</taxon>
        <taxon>Viridiplantae</taxon>
        <taxon>Streptophyta</taxon>
        <taxon>Embryophyta</taxon>
        <taxon>Tracheophyta</taxon>
        <taxon>Spermatophyta</taxon>
        <taxon>Magnoliopsida</taxon>
        <taxon>eudicotyledons</taxon>
        <taxon>Gunneridae</taxon>
        <taxon>Pentapetalae</taxon>
        <taxon>rosids</taxon>
        <taxon>fabids</taxon>
        <taxon>Rosales</taxon>
        <taxon>Rosaceae</taxon>
        <taxon>Amygdaloideae</taxon>
        <taxon>Maleae</taxon>
        <taxon>Malus</taxon>
    </lineage>
</organism>
<feature type="transmembrane region" description="Helical" evidence="1">
    <location>
        <begin position="333"/>
        <end position="356"/>
    </location>
</feature>
<gene>
    <name evidence="3" type="ORF">DVH24_031234</name>
</gene>
<feature type="transmembrane region" description="Helical" evidence="1">
    <location>
        <begin position="121"/>
        <end position="139"/>
    </location>
</feature>
<feature type="transmembrane region" description="Helical" evidence="1">
    <location>
        <begin position="557"/>
        <end position="576"/>
    </location>
</feature>
<dbReference type="Pfam" id="PF13968">
    <property type="entry name" value="DUF4220"/>
    <property type="match status" value="1"/>
</dbReference>
<dbReference type="Proteomes" id="UP000290289">
    <property type="component" value="Chromosome 17"/>
</dbReference>
<feature type="transmembrane region" description="Helical" evidence="1">
    <location>
        <begin position="20"/>
        <end position="40"/>
    </location>
</feature>
<dbReference type="InterPro" id="IPR025315">
    <property type="entry name" value="DUF4220"/>
</dbReference>
<dbReference type="STRING" id="3750.A0A498HIF4"/>